<dbReference type="Proteomes" id="UP001054252">
    <property type="component" value="Unassembled WGS sequence"/>
</dbReference>
<proteinExistence type="predicted"/>
<evidence type="ECO:0000313" key="2">
    <source>
        <dbReference type="EMBL" id="GKV46500.1"/>
    </source>
</evidence>
<dbReference type="AlphaFoldDB" id="A0AAV5MAD4"/>
<organism evidence="2 3">
    <name type="scientific">Rubroshorea leprosula</name>
    <dbReference type="NCBI Taxonomy" id="152421"/>
    <lineage>
        <taxon>Eukaryota</taxon>
        <taxon>Viridiplantae</taxon>
        <taxon>Streptophyta</taxon>
        <taxon>Embryophyta</taxon>
        <taxon>Tracheophyta</taxon>
        <taxon>Spermatophyta</taxon>
        <taxon>Magnoliopsida</taxon>
        <taxon>eudicotyledons</taxon>
        <taxon>Gunneridae</taxon>
        <taxon>Pentapetalae</taxon>
        <taxon>rosids</taxon>
        <taxon>malvids</taxon>
        <taxon>Malvales</taxon>
        <taxon>Dipterocarpaceae</taxon>
        <taxon>Rubroshorea</taxon>
    </lineage>
</organism>
<feature type="compositionally biased region" description="Low complexity" evidence="1">
    <location>
        <begin position="96"/>
        <end position="105"/>
    </location>
</feature>
<protein>
    <submittedName>
        <fullName evidence="2">Uncharacterized protein</fullName>
    </submittedName>
</protein>
<feature type="compositionally biased region" description="Low complexity" evidence="1">
    <location>
        <begin position="328"/>
        <end position="343"/>
    </location>
</feature>
<evidence type="ECO:0000313" key="3">
    <source>
        <dbReference type="Proteomes" id="UP001054252"/>
    </source>
</evidence>
<reference evidence="2 3" key="1">
    <citation type="journal article" date="2021" name="Commun. Biol.">
        <title>The genome of Shorea leprosula (Dipterocarpaceae) highlights the ecological relevance of drought in aseasonal tropical rainforests.</title>
        <authorList>
            <person name="Ng K.K.S."/>
            <person name="Kobayashi M.J."/>
            <person name="Fawcett J.A."/>
            <person name="Hatakeyama M."/>
            <person name="Paape T."/>
            <person name="Ng C.H."/>
            <person name="Ang C.C."/>
            <person name="Tnah L.H."/>
            <person name="Lee C.T."/>
            <person name="Nishiyama T."/>
            <person name="Sese J."/>
            <person name="O'Brien M.J."/>
            <person name="Copetti D."/>
            <person name="Mohd Noor M.I."/>
            <person name="Ong R.C."/>
            <person name="Putra M."/>
            <person name="Sireger I.Z."/>
            <person name="Indrioko S."/>
            <person name="Kosugi Y."/>
            <person name="Izuno A."/>
            <person name="Isagi Y."/>
            <person name="Lee S.L."/>
            <person name="Shimizu K.K."/>
        </authorList>
    </citation>
    <scope>NUCLEOTIDE SEQUENCE [LARGE SCALE GENOMIC DNA]</scope>
    <source>
        <strain evidence="2">214</strain>
    </source>
</reference>
<feature type="region of interest" description="Disordered" evidence="1">
    <location>
        <begin position="74"/>
        <end position="123"/>
    </location>
</feature>
<evidence type="ECO:0000256" key="1">
    <source>
        <dbReference type="SAM" id="MobiDB-lite"/>
    </source>
</evidence>
<keyword evidence="3" id="KW-1185">Reference proteome</keyword>
<feature type="region of interest" description="Disordered" evidence="1">
    <location>
        <begin position="482"/>
        <end position="508"/>
    </location>
</feature>
<comment type="caution">
    <text evidence="2">The sequence shown here is derived from an EMBL/GenBank/DDBJ whole genome shotgun (WGS) entry which is preliminary data.</text>
</comment>
<name>A0AAV5MAD4_9ROSI</name>
<feature type="region of interest" description="Disordered" evidence="1">
    <location>
        <begin position="294"/>
        <end position="364"/>
    </location>
</feature>
<gene>
    <name evidence="2" type="ORF">SLEP1_g53482</name>
</gene>
<accession>A0AAV5MAD4</accession>
<feature type="region of interest" description="Disordered" evidence="1">
    <location>
        <begin position="624"/>
        <end position="667"/>
    </location>
</feature>
<feature type="compositionally biased region" description="Low complexity" evidence="1">
    <location>
        <begin position="637"/>
        <end position="654"/>
    </location>
</feature>
<dbReference type="EMBL" id="BPVZ01000209">
    <property type="protein sequence ID" value="GKV46500.1"/>
    <property type="molecule type" value="Genomic_DNA"/>
</dbReference>
<sequence length="667" mass="74164">MNLVCATRLSKAISNILRFVISDELSLLSRSDKCGHNDELLEEQSTRPEEEKEGVISIEPIAIIVPLALQDLPERKTPESSASASAGDDGGDHHASPSSSSSSEETPSREEKTGNVVGNEPDLPVVGEWENRVITGILSNLCKAPKELPSGFRFRAALHHEVVDNAPSISGYKKLEEMRREVVLPLWEGKEPALKKRENKVARWKRQFIFVRDTQTERINNDLAARLSEWCVPNAHVNYPQLLPRDTDLKNQLLEYARRENLIDLEALVTSEQLAVFGFVDVANQFTEGEMSSILERQRQRAQGSRNRGAGFGSQRQTHFDERPHAAPGRSSLHRSSSSAPRPCAEQRVETAPSNSRRRAQEDLDIEDNIPLIRRRTTGPRIAYPDGFNYVRTDCQAAMVQGMQSFVPPADRQRAKGHVQQHGGHAALLKLMDAFSYTVALFKCKQGARSLEMENRTASVESRADELARKVNELREELEKAQAKKESGIQAAKEEVDRAEDQAKKAESDREKTLHKLNALKERVSKADLHVARVEAFLEKSKRLHQRDVCFARALGAEWLVGADMGEEIDEEGKSLALPTDTRVRLKWELNEEGLPVWPPSVVEEGEDTEGLPSFDAWVVDPQDVLVEPSSTPPSSQPASAAAPAFSPPHRSSAVPTDASIPVDLTD</sequence>